<evidence type="ECO:0000313" key="1">
    <source>
        <dbReference type="EMBL" id="KLU82569.1"/>
    </source>
</evidence>
<reference evidence="2" key="5">
    <citation type="submission" date="2015-06" db="UniProtKB">
        <authorList>
            <consortium name="EnsemblFungi"/>
        </authorList>
    </citation>
    <scope>IDENTIFICATION</scope>
    <source>
        <strain evidence="2">ATCC 64411</strain>
    </source>
</reference>
<dbReference type="EMBL" id="ADBL01000400">
    <property type="status" value="NOT_ANNOTATED_CDS"/>
    <property type="molecule type" value="Genomic_DNA"/>
</dbReference>
<dbReference type="OMA" id="SQEAGNC"/>
<evidence type="ECO:0000313" key="3">
    <source>
        <dbReference type="Proteomes" id="UP000011715"/>
    </source>
</evidence>
<reference evidence="3" key="1">
    <citation type="submission" date="2010-05" db="EMBL/GenBank/DDBJ databases">
        <title>The genome sequence of Magnaporthe poae strain ATCC 64411.</title>
        <authorList>
            <person name="Ma L.-J."/>
            <person name="Dead R."/>
            <person name="Young S."/>
            <person name="Zeng Q."/>
            <person name="Koehrsen M."/>
            <person name="Alvarado L."/>
            <person name="Berlin A."/>
            <person name="Chapman S.B."/>
            <person name="Chen Z."/>
            <person name="Freedman E."/>
            <person name="Gellesch M."/>
            <person name="Goldberg J."/>
            <person name="Griggs A."/>
            <person name="Gujja S."/>
            <person name="Heilman E.R."/>
            <person name="Heiman D."/>
            <person name="Hepburn T."/>
            <person name="Howarth C."/>
            <person name="Jen D."/>
            <person name="Larson L."/>
            <person name="Mehta T."/>
            <person name="Neiman D."/>
            <person name="Pearson M."/>
            <person name="Roberts A."/>
            <person name="Saif S."/>
            <person name="Shea T."/>
            <person name="Shenoy N."/>
            <person name="Sisk P."/>
            <person name="Stolte C."/>
            <person name="Sykes S."/>
            <person name="Walk T."/>
            <person name="White J."/>
            <person name="Yandava C."/>
            <person name="Haas B."/>
            <person name="Nusbaum C."/>
            <person name="Birren B."/>
        </authorList>
    </citation>
    <scope>NUCLEOTIDE SEQUENCE [LARGE SCALE GENOMIC DNA]</scope>
    <source>
        <strain evidence="3">ATCC 64411 / 73-15</strain>
    </source>
</reference>
<sequence>MSQALATLSQEAGNCVGLAAVNAAIQTQLANIQTQLTNTQNMLGRVDRRVTRLTRRVTAMERRLTTRLDRIDNRLMACDQNAIARNLNRRAVVDTSPLHPLRSPTTNAAIPGFPRTLGDINTMNIQRLRSVLRALGQDTRGRAVVLRERLKVVVGADMQGAVWR</sequence>
<dbReference type="OrthoDB" id="5038142at2759"/>
<dbReference type="EnsemblFungi" id="MAPG_01641T0">
    <property type="protein sequence ID" value="MAPG_01641T0"/>
    <property type="gene ID" value="MAPG_01641"/>
</dbReference>
<dbReference type="Gene3D" id="1.10.720.30">
    <property type="entry name" value="SAP domain"/>
    <property type="match status" value="1"/>
</dbReference>
<dbReference type="Proteomes" id="UP000011715">
    <property type="component" value="Unassembled WGS sequence"/>
</dbReference>
<reference evidence="1" key="3">
    <citation type="submission" date="2011-03" db="EMBL/GenBank/DDBJ databases">
        <title>Annotation of Magnaporthe poae ATCC 64411.</title>
        <authorList>
            <person name="Ma L.-J."/>
            <person name="Dead R."/>
            <person name="Young S.K."/>
            <person name="Zeng Q."/>
            <person name="Gargeya S."/>
            <person name="Fitzgerald M."/>
            <person name="Haas B."/>
            <person name="Abouelleil A."/>
            <person name="Alvarado L."/>
            <person name="Arachchi H.M."/>
            <person name="Berlin A."/>
            <person name="Brown A."/>
            <person name="Chapman S.B."/>
            <person name="Chen Z."/>
            <person name="Dunbar C."/>
            <person name="Freedman E."/>
            <person name="Gearin G."/>
            <person name="Gellesch M."/>
            <person name="Goldberg J."/>
            <person name="Griggs A."/>
            <person name="Gujja S."/>
            <person name="Heiman D."/>
            <person name="Howarth C."/>
            <person name="Larson L."/>
            <person name="Lui A."/>
            <person name="MacDonald P.J.P."/>
            <person name="Mehta T."/>
            <person name="Montmayeur A."/>
            <person name="Murphy C."/>
            <person name="Neiman D."/>
            <person name="Pearson M."/>
            <person name="Priest M."/>
            <person name="Roberts A."/>
            <person name="Saif S."/>
            <person name="Shea T."/>
            <person name="Shenoy N."/>
            <person name="Sisk P."/>
            <person name="Stolte C."/>
            <person name="Sykes S."/>
            <person name="Yandava C."/>
            <person name="Wortman J."/>
            <person name="Nusbaum C."/>
            <person name="Birren B."/>
        </authorList>
    </citation>
    <scope>NUCLEOTIDE SEQUENCE</scope>
    <source>
        <strain evidence="1">ATCC 64411</strain>
    </source>
</reference>
<name>A0A0C4DP85_MAGP6</name>
<dbReference type="EMBL" id="GL876966">
    <property type="protein sequence ID" value="KLU82569.1"/>
    <property type="molecule type" value="Genomic_DNA"/>
</dbReference>
<dbReference type="InterPro" id="IPR036361">
    <property type="entry name" value="SAP_dom_sf"/>
</dbReference>
<reference evidence="1" key="2">
    <citation type="submission" date="2010-05" db="EMBL/GenBank/DDBJ databases">
        <title>The Genome Sequence of Magnaporthe poae strain ATCC 64411.</title>
        <authorList>
            <consortium name="The Broad Institute Genome Sequencing Platform"/>
            <consortium name="Broad Institute Genome Sequencing Center for Infectious Disease"/>
            <person name="Ma L.-J."/>
            <person name="Dead R."/>
            <person name="Young S."/>
            <person name="Zeng Q."/>
            <person name="Koehrsen M."/>
            <person name="Alvarado L."/>
            <person name="Berlin A."/>
            <person name="Chapman S.B."/>
            <person name="Chen Z."/>
            <person name="Freedman E."/>
            <person name="Gellesch M."/>
            <person name="Goldberg J."/>
            <person name="Griggs A."/>
            <person name="Gujja S."/>
            <person name="Heilman E.R."/>
            <person name="Heiman D."/>
            <person name="Hepburn T."/>
            <person name="Howarth C."/>
            <person name="Jen D."/>
            <person name="Larson L."/>
            <person name="Mehta T."/>
            <person name="Neiman D."/>
            <person name="Pearson M."/>
            <person name="Roberts A."/>
            <person name="Saif S."/>
            <person name="Shea T."/>
            <person name="Shenoy N."/>
            <person name="Sisk P."/>
            <person name="Stolte C."/>
            <person name="Sykes S."/>
            <person name="Walk T."/>
            <person name="White J."/>
            <person name="Yandava C."/>
            <person name="Haas B."/>
            <person name="Nusbaum C."/>
            <person name="Birren B."/>
        </authorList>
    </citation>
    <scope>NUCLEOTIDE SEQUENCE</scope>
    <source>
        <strain evidence="1">ATCC 64411</strain>
    </source>
</reference>
<dbReference type="STRING" id="644358.A0A0C4DP85"/>
<organism evidence="2 3">
    <name type="scientific">Magnaporthiopsis poae (strain ATCC 64411 / 73-15)</name>
    <name type="common">Kentucky bluegrass fungus</name>
    <name type="synonym">Magnaporthe poae</name>
    <dbReference type="NCBI Taxonomy" id="644358"/>
    <lineage>
        <taxon>Eukaryota</taxon>
        <taxon>Fungi</taxon>
        <taxon>Dikarya</taxon>
        <taxon>Ascomycota</taxon>
        <taxon>Pezizomycotina</taxon>
        <taxon>Sordariomycetes</taxon>
        <taxon>Sordariomycetidae</taxon>
        <taxon>Magnaporthales</taxon>
        <taxon>Magnaporthaceae</taxon>
        <taxon>Magnaporthiopsis</taxon>
    </lineage>
</organism>
<protein>
    <submittedName>
        <fullName evidence="1 2">Uncharacterized protein</fullName>
    </submittedName>
</protein>
<reference evidence="2" key="4">
    <citation type="journal article" date="2015" name="G3 (Bethesda)">
        <title>Genome sequences of three phytopathogenic species of the Magnaporthaceae family of fungi.</title>
        <authorList>
            <person name="Okagaki L.H."/>
            <person name="Nunes C.C."/>
            <person name="Sailsbery J."/>
            <person name="Clay B."/>
            <person name="Brown D."/>
            <person name="John T."/>
            <person name="Oh Y."/>
            <person name="Young N."/>
            <person name="Fitzgerald M."/>
            <person name="Haas B.J."/>
            <person name="Zeng Q."/>
            <person name="Young S."/>
            <person name="Adiconis X."/>
            <person name="Fan L."/>
            <person name="Levin J.Z."/>
            <person name="Mitchell T.K."/>
            <person name="Okubara P.A."/>
            <person name="Farman M.L."/>
            <person name="Kohn L.M."/>
            <person name="Birren B."/>
            <person name="Ma L.-J."/>
            <person name="Dean R.A."/>
        </authorList>
    </citation>
    <scope>NUCLEOTIDE SEQUENCE</scope>
    <source>
        <strain evidence="2">ATCC 64411 / 73-15</strain>
    </source>
</reference>
<accession>A0A0C4DP85</accession>
<dbReference type="eggNOG" id="ENOG502RW6H">
    <property type="taxonomic scope" value="Eukaryota"/>
</dbReference>
<gene>
    <name evidence="1" type="ORF">MAPG_01641</name>
</gene>
<dbReference type="AlphaFoldDB" id="A0A0C4DP85"/>
<proteinExistence type="predicted"/>
<keyword evidence="3" id="KW-1185">Reference proteome</keyword>
<evidence type="ECO:0000313" key="2">
    <source>
        <dbReference type="EnsemblFungi" id="MAPG_01641T0"/>
    </source>
</evidence>
<dbReference type="VEuPathDB" id="FungiDB:MAPG_01641"/>